<proteinExistence type="predicted"/>
<protein>
    <submittedName>
        <fullName evidence="3">Flagellar hook-length control protein FliK</fullName>
    </submittedName>
</protein>
<keyword evidence="4" id="KW-1185">Reference proteome</keyword>
<keyword evidence="3" id="KW-0969">Cilium</keyword>
<dbReference type="Pfam" id="PF02120">
    <property type="entry name" value="Flg_hook"/>
    <property type="match status" value="1"/>
</dbReference>
<keyword evidence="3" id="KW-0282">Flagellum</keyword>
<dbReference type="KEGG" id="atw:C0099_11660"/>
<sequence>MIPTDLAARLRLLAEASFFDSEPPVQGTARVREIQARLPQLLPGQQFTAQITRALPDNTFQALVAGREYTLALNHPAKAGDALELVVTRNTANAVFARVVGEGSGTQNPANVGAQVASRPQLSPTGRLISFLLTGQPTPQPTALAAGRPLLSAPPAHGGADLAPLLRQALSQSGLFYEAHQAKWLAGRTGTDALRAEPQGQQPALARNETASAPRVAPSTATSFIGRGGEALAERAADAAQAAAQSRGPVVAERLMPVVHQQLDAMATQQYLLHGQAWPGQRFEWELEDPWREGGEEHASDGQDGWDSTLRLTMPRLGSLEARLHLTAAGVAIRLVSDDAATAAALEAAHDRLDAALSAADVPLTGFVAEVRDGE</sequence>
<dbReference type="InterPro" id="IPR021136">
    <property type="entry name" value="Flagellar_hook_control-like_C"/>
</dbReference>
<dbReference type="AlphaFoldDB" id="A0A2I6S8G1"/>
<evidence type="ECO:0000313" key="4">
    <source>
        <dbReference type="Proteomes" id="UP000242205"/>
    </source>
</evidence>
<organism evidence="3 4">
    <name type="scientific">Pseudazoarcus pumilus</name>
    <dbReference type="NCBI Taxonomy" id="2067960"/>
    <lineage>
        <taxon>Bacteria</taxon>
        <taxon>Pseudomonadati</taxon>
        <taxon>Pseudomonadota</taxon>
        <taxon>Betaproteobacteria</taxon>
        <taxon>Rhodocyclales</taxon>
        <taxon>Zoogloeaceae</taxon>
        <taxon>Pseudazoarcus</taxon>
    </lineage>
</organism>
<dbReference type="OrthoDB" id="5296742at2"/>
<name>A0A2I6S8G1_9RHOO</name>
<feature type="domain" description="Flagellar hook-length control protein-like C-terminal" evidence="2">
    <location>
        <begin position="299"/>
        <end position="372"/>
    </location>
</feature>
<dbReference type="Gene3D" id="3.30.750.140">
    <property type="match status" value="1"/>
</dbReference>
<evidence type="ECO:0000256" key="1">
    <source>
        <dbReference type="SAM" id="MobiDB-lite"/>
    </source>
</evidence>
<evidence type="ECO:0000259" key="2">
    <source>
        <dbReference type="Pfam" id="PF02120"/>
    </source>
</evidence>
<evidence type="ECO:0000313" key="3">
    <source>
        <dbReference type="EMBL" id="AUN95527.1"/>
    </source>
</evidence>
<dbReference type="EMBL" id="CP025682">
    <property type="protein sequence ID" value="AUN95527.1"/>
    <property type="molecule type" value="Genomic_DNA"/>
</dbReference>
<dbReference type="Proteomes" id="UP000242205">
    <property type="component" value="Chromosome"/>
</dbReference>
<accession>A0A2I6S8G1</accession>
<gene>
    <name evidence="3" type="ORF">C0099_11660</name>
</gene>
<dbReference type="InterPro" id="IPR038610">
    <property type="entry name" value="FliK-like_C_sf"/>
</dbReference>
<dbReference type="RefSeq" id="WP_102247575.1">
    <property type="nucleotide sequence ID" value="NZ_CP025682.1"/>
</dbReference>
<keyword evidence="3" id="KW-0966">Cell projection</keyword>
<reference evidence="3 4" key="1">
    <citation type="submission" date="2018-01" db="EMBL/GenBank/DDBJ databases">
        <authorList>
            <person name="Fu G.-Y."/>
        </authorList>
    </citation>
    <scope>NUCLEOTIDE SEQUENCE [LARGE SCALE GENOMIC DNA]</scope>
    <source>
        <strain evidence="3 4">SY39</strain>
    </source>
</reference>
<feature type="region of interest" description="Disordered" evidence="1">
    <location>
        <begin position="196"/>
        <end position="221"/>
    </location>
</feature>